<evidence type="ECO:0000256" key="1">
    <source>
        <dbReference type="ARBA" id="ARBA00004496"/>
    </source>
</evidence>
<evidence type="ECO:0000256" key="9">
    <source>
        <dbReference type="ARBA" id="ARBA00023125"/>
    </source>
</evidence>
<dbReference type="PANTHER" id="PTHR43152">
    <property type="entry name" value="UVRABC SYSTEM PROTEIN A"/>
    <property type="match status" value="1"/>
</dbReference>
<comment type="similarity">
    <text evidence="11">Belongs to the ABC transporter superfamily. UvrA family.</text>
</comment>
<gene>
    <name evidence="14" type="ORF">NVV43_32275</name>
</gene>
<evidence type="ECO:0000256" key="12">
    <source>
        <dbReference type="ARBA" id="ARBA00039316"/>
    </source>
</evidence>
<organism evidence="14 15">
    <name type="scientific">Escherichia marmotae</name>
    <dbReference type="NCBI Taxonomy" id="1499973"/>
    <lineage>
        <taxon>Bacteria</taxon>
        <taxon>Pseudomonadati</taxon>
        <taxon>Pseudomonadota</taxon>
        <taxon>Gammaproteobacteria</taxon>
        <taxon>Enterobacterales</taxon>
        <taxon>Enterobacteriaceae</taxon>
        <taxon>Escherichia</taxon>
    </lineage>
</organism>
<keyword evidence="5" id="KW-0227">DNA damage</keyword>
<evidence type="ECO:0000256" key="4">
    <source>
        <dbReference type="ARBA" id="ARBA00022741"/>
    </source>
</evidence>
<comment type="caution">
    <text evidence="14">The sequence shown here is derived from an EMBL/GenBank/DDBJ whole genome shotgun (WGS) entry which is preliminary data.</text>
</comment>
<feature type="non-terminal residue" evidence="14">
    <location>
        <position position="1"/>
    </location>
</feature>
<dbReference type="EMBL" id="JANPXH010002136">
    <property type="protein sequence ID" value="MCR6680018.1"/>
    <property type="molecule type" value="Genomic_DNA"/>
</dbReference>
<keyword evidence="7" id="KW-0067">ATP-binding</keyword>
<evidence type="ECO:0000256" key="6">
    <source>
        <dbReference type="ARBA" id="ARBA00022769"/>
    </source>
</evidence>
<evidence type="ECO:0000256" key="7">
    <source>
        <dbReference type="ARBA" id="ARBA00022840"/>
    </source>
</evidence>
<sequence length="76" mass="8370">DLGPRAGRFGGEVVAEGDVESIRRHPNSLTGRYLRGELRVPVPPGRRETPPRHRLRIVGARANNLQNLTVDIPLGL</sequence>
<proteinExistence type="inferred from homology"/>
<reference evidence="14" key="1">
    <citation type="submission" date="2022-07" db="EMBL/GenBank/DDBJ databases">
        <title>Diversity of ethanolamine utilization by human commensal Escherichia coli.</title>
        <authorList>
            <person name="Jubelin G."/>
        </authorList>
    </citation>
    <scope>NUCLEOTIDE SEQUENCE</scope>
    <source>
        <strain evidence="14">S1</strain>
    </source>
</reference>
<keyword evidence="9" id="KW-0238">DNA-binding</keyword>
<dbReference type="GO" id="GO:0005737">
    <property type="term" value="C:cytoplasm"/>
    <property type="evidence" value="ECO:0007669"/>
    <property type="project" value="UniProtKB-SubCell"/>
</dbReference>
<evidence type="ECO:0000256" key="10">
    <source>
        <dbReference type="ARBA" id="ARBA00023204"/>
    </source>
</evidence>
<evidence type="ECO:0000256" key="13">
    <source>
        <dbReference type="ARBA" id="ARBA00042156"/>
    </source>
</evidence>
<dbReference type="AlphaFoldDB" id="A0AAW5N5Z3"/>
<dbReference type="PANTHER" id="PTHR43152:SF3">
    <property type="entry name" value="UVRABC SYSTEM PROTEIN A"/>
    <property type="match status" value="1"/>
</dbReference>
<keyword evidence="10" id="KW-0234">DNA repair</keyword>
<feature type="non-terminal residue" evidence="14">
    <location>
        <position position="76"/>
    </location>
</feature>
<keyword evidence="8" id="KW-0267">Excision nuclease</keyword>
<dbReference type="GO" id="GO:0003677">
    <property type="term" value="F:DNA binding"/>
    <property type="evidence" value="ECO:0007669"/>
    <property type="project" value="UniProtKB-KW"/>
</dbReference>
<comment type="subcellular location">
    <subcellularLocation>
        <location evidence="1">Cytoplasm</location>
    </subcellularLocation>
</comment>
<keyword evidence="4" id="KW-0547">Nucleotide-binding</keyword>
<protein>
    <recommendedName>
        <fullName evidence="12">UvrABC system protein A</fullName>
    </recommendedName>
    <alternativeName>
        <fullName evidence="13">Excinuclease ABC subunit A</fullName>
    </alternativeName>
</protein>
<name>A0AAW5N5Z3_9ESCH</name>
<dbReference type="Proteomes" id="UP001206878">
    <property type="component" value="Unassembled WGS sequence"/>
</dbReference>
<dbReference type="InterPro" id="IPR027417">
    <property type="entry name" value="P-loop_NTPase"/>
</dbReference>
<dbReference type="GO" id="GO:0006281">
    <property type="term" value="P:DNA repair"/>
    <property type="evidence" value="ECO:0007669"/>
    <property type="project" value="UniProtKB-KW"/>
</dbReference>
<evidence type="ECO:0000256" key="8">
    <source>
        <dbReference type="ARBA" id="ARBA00022881"/>
    </source>
</evidence>
<evidence type="ECO:0000256" key="2">
    <source>
        <dbReference type="ARBA" id="ARBA00022490"/>
    </source>
</evidence>
<dbReference type="GO" id="GO:0005524">
    <property type="term" value="F:ATP binding"/>
    <property type="evidence" value="ECO:0007669"/>
    <property type="project" value="UniProtKB-KW"/>
</dbReference>
<evidence type="ECO:0000256" key="11">
    <source>
        <dbReference type="ARBA" id="ARBA00038000"/>
    </source>
</evidence>
<keyword evidence="3" id="KW-0677">Repeat</keyword>
<evidence type="ECO:0000313" key="14">
    <source>
        <dbReference type="EMBL" id="MCR6680018.1"/>
    </source>
</evidence>
<accession>A0AAW5N5Z3</accession>
<dbReference type="GO" id="GO:0004518">
    <property type="term" value="F:nuclease activity"/>
    <property type="evidence" value="ECO:0007669"/>
    <property type="project" value="UniProtKB-KW"/>
</dbReference>
<evidence type="ECO:0000313" key="15">
    <source>
        <dbReference type="Proteomes" id="UP001206878"/>
    </source>
</evidence>
<evidence type="ECO:0000256" key="3">
    <source>
        <dbReference type="ARBA" id="ARBA00022737"/>
    </source>
</evidence>
<keyword evidence="2" id="KW-0963">Cytoplasm</keyword>
<dbReference type="Gene3D" id="3.40.50.300">
    <property type="entry name" value="P-loop containing nucleotide triphosphate hydrolases"/>
    <property type="match status" value="1"/>
</dbReference>
<keyword evidence="6" id="KW-0228">DNA excision</keyword>
<evidence type="ECO:0000256" key="5">
    <source>
        <dbReference type="ARBA" id="ARBA00022763"/>
    </source>
</evidence>